<proteinExistence type="predicted"/>
<gene>
    <name evidence="1" type="ORF">GCM10007962_11880</name>
</gene>
<accession>A0A8J3BJJ9</accession>
<dbReference type="EMBL" id="BMNR01000002">
    <property type="protein sequence ID" value="GGK19397.1"/>
    <property type="molecule type" value="Genomic_DNA"/>
</dbReference>
<keyword evidence="2" id="KW-1185">Reference proteome</keyword>
<sequence>MCACGNDKTVQLPEINHSKISKINDVSAAYLFYDATQKDSIELNRNNLISTTNWLINVDKRLRLGQAIPKIMFLQDKKRNATMHKNENAKNFYTCNDLSKHTLGFIDFTNVAYHLDAYKMHNFNLNPTQLVTINVQSLDSIIVSFTMDGATLSHTSNYNKLLTHLKTNVTKDGNANIVLEFSKKLSFQDYISLKHLLSEMDLKNVTIARDEFVFN</sequence>
<dbReference type="AlphaFoldDB" id="A0A8J3BJJ9"/>
<reference evidence="1" key="1">
    <citation type="journal article" date="2014" name="Int. J. Syst. Evol. Microbiol.">
        <title>Complete genome sequence of Corynebacterium casei LMG S-19264T (=DSM 44701T), isolated from a smear-ripened cheese.</title>
        <authorList>
            <consortium name="US DOE Joint Genome Institute (JGI-PGF)"/>
            <person name="Walter F."/>
            <person name="Albersmeier A."/>
            <person name="Kalinowski J."/>
            <person name="Ruckert C."/>
        </authorList>
    </citation>
    <scope>NUCLEOTIDE SEQUENCE</scope>
    <source>
        <strain evidence="1">JCM 12862</strain>
    </source>
</reference>
<evidence type="ECO:0000313" key="2">
    <source>
        <dbReference type="Proteomes" id="UP000612329"/>
    </source>
</evidence>
<name>A0A8J3BJJ9_9FLAO</name>
<reference evidence="1" key="2">
    <citation type="submission" date="2020-09" db="EMBL/GenBank/DDBJ databases">
        <authorList>
            <person name="Sun Q."/>
            <person name="Ohkuma M."/>
        </authorList>
    </citation>
    <scope>NUCLEOTIDE SEQUENCE</scope>
    <source>
        <strain evidence="1">JCM 12862</strain>
    </source>
</reference>
<protein>
    <submittedName>
        <fullName evidence="1">Uncharacterized protein</fullName>
    </submittedName>
</protein>
<evidence type="ECO:0000313" key="1">
    <source>
        <dbReference type="EMBL" id="GGK19397.1"/>
    </source>
</evidence>
<comment type="caution">
    <text evidence="1">The sequence shown here is derived from an EMBL/GenBank/DDBJ whole genome shotgun (WGS) entry which is preliminary data.</text>
</comment>
<dbReference type="Proteomes" id="UP000612329">
    <property type="component" value="Unassembled WGS sequence"/>
</dbReference>
<organism evidence="1 2">
    <name type="scientific">Yeosuana aromativorans</name>
    <dbReference type="NCBI Taxonomy" id="288019"/>
    <lineage>
        <taxon>Bacteria</taxon>
        <taxon>Pseudomonadati</taxon>
        <taxon>Bacteroidota</taxon>
        <taxon>Flavobacteriia</taxon>
        <taxon>Flavobacteriales</taxon>
        <taxon>Flavobacteriaceae</taxon>
        <taxon>Yeosuana</taxon>
    </lineage>
</organism>